<evidence type="ECO:0000313" key="2">
    <source>
        <dbReference type="EMBL" id="OQU78826.1"/>
    </source>
</evidence>
<gene>
    <name evidence="2" type="ORF">SORBI_3008G055366</name>
</gene>
<dbReference type="Gene3D" id="3.90.190.10">
    <property type="entry name" value="Protein tyrosine phosphatase superfamily"/>
    <property type="match status" value="1"/>
</dbReference>
<dbReference type="InterPro" id="IPR029021">
    <property type="entry name" value="Prot-tyrosine_phosphatase-like"/>
</dbReference>
<name>A0A1Z5R626_SORBI</name>
<dbReference type="InParanoid" id="A0A1Z5R626"/>
<keyword evidence="3" id="KW-1185">Reference proteome</keyword>
<dbReference type="InterPro" id="IPR000242">
    <property type="entry name" value="PTP_cat"/>
</dbReference>
<feature type="domain" description="Tyrosine-protein phosphatase" evidence="1">
    <location>
        <begin position="10"/>
        <end position="83"/>
    </location>
</feature>
<dbReference type="SUPFAM" id="SSF52799">
    <property type="entry name" value="(Phosphotyrosine protein) phosphatases II"/>
    <property type="match status" value="1"/>
</dbReference>
<dbReference type="STRING" id="4558.A0A1Z5R626"/>
<sequence length="83" mass="9693">MICVAHYPVNREKTDILMSYHCLVDDTRVRLKSSARPPNNDYINANFIKATENNRVATFISTQGPLVRTFGDFWEMIYEYQCV</sequence>
<reference evidence="3" key="2">
    <citation type="journal article" date="2018" name="Plant J.">
        <title>The Sorghum bicolor reference genome: improved assembly, gene annotations, a transcriptome atlas, and signatures of genome organization.</title>
        <authorList>
            <person name="McCormick R.F."/>
            <person name="Truong S.K."/>
            <person name="Sreedasyam A."/>
            <person name="Jenkins J."/>
            <person name="Shu S."/>
            <person name="Sims D."/>
            <person name="Kennedy M."/>
            <person name="Amirebrahimi M."/>
            <person name="Weers B.D."/>
            <person name="McKinley B."/>
            <person name="Mattison A."/>
            <person name="Morishige D.T."/>
            <person name="Grimwood J."/>
            <person name="Schmutz J."/>
            <person name="Mullet J.E."/>
        </authorList>
    </citation>
    <scope>NUCLEOTIDE SEQUENCE [LARGE SCALE GENOMIC DNA]</scope>
    <source>
        <strain evidence="3">cv. BTx623</strain>
    </source>
</reference>
<reference evidence="2 3" key="1">
    <citation type="journal article" date="2009" name="Nature">
        <title>The Sorghum bicolor genome and the diversification of grasses.</title>
        <authorList>
            <person name="Paterson A.H."/>
            <person name="Bowers J.E."/>
            <person name="Bruggmann R."/>
            <person name="Dubchak I."/>
            <person name="Grimwood J."/>
            <person name="Gundlach H."/>
            <person name="Haberer G."/>
            <person name="Hellsten U."/>
            <person name="Mitros T."/>
            <person name="Poliakov A."/>
            <person name="Schmutz J."/>
            <person name="Spannagl M."/>
            <person name="Tang H."/>
            <person name="Wang X."/>
            <person name="Wicker T."/>
            <person name="Bharti A.K."/>
            <person name="Chapman J."/>
            <person name="Feltus F.A."/>
            <person name="Gowik U."/>
            <person name="Grigoriev I.V."/>
            <person name="Lyons E."/>
            <person name="Maher C.A."/>
            <person name="Martis M."/>
            <person name="Narechania A."/>
            <person name="Otillar R.P."/>
            <person name="Penning B.W."/>
            <person name="Salamov A.A."/>
            <person name="Wang Y."/>
            <person name="Zhang L."/>
            <person name="Carpita N.C."/>
            <person name="Freeling M."/>
            <person name="Gingle A.R."/>
            <person name="Hash C.T."/>
            <person name="Keller B."/>
            <person name="Klein P."/>
            <person name="Kresovich S."/>
            <person name="McCann M.C."/>
            <person name="Ming R."/>
            <person name="Peterson D.G."/>
            <person name="Mehboob-ur-Rahman"/>
            <person name="Ware D."/>
            <person name="Westhoff P."/>
            <person name="Mayer K.F."/>
            <person name="Messing J."/>
            <person name="Rokhsar D.S."/>
        </authorList>
    </citation>
    <scope>NUCLEOTIDE SEQUENCE [LARGE SCALE GENOMIC DNA]</scope>
    <source>
        <strain evidence="3">cv. BTx623</strain>
    </source>
</reference>
<dbReference type="EMBL" id="CM000767">
    <property type="protein sequence ID" value="OQU78826.1"/>
    <property type="molecule type" value="Genomic_DNA"/>
</dbReference>
<dbReference type="Proteomes" id="UP000000768">
    <property type="component" value="Chromosome 8"/>
</dbReference>
<accession>A0A1Z5R626</accession>
<dbReference type="GO" id="GO:0004725">
    <property type="term" value="F:protein tyrosine phosphatase activity"/>
    <property type="evidence" value="ECO:0007669"/>
    <property type="project" value="InterPro"/>
</dbReference>
<organism evidence="2 3">
    <name type="scientific">Sorghum bicolor</name>
    <name type="common">Sorghum</name>
    <name type="synonym">Sorghum vulgare</name>
    <dbReference type="NCBI Taxonomy" id="4558"/>
    <lineage>
        <taxon>Eukaryota</taxon>
        <taxon>Viridiplantae</taxon>
        <taxon>Streptophyta</taxon>
        <taxon>Embryophyta</taxon>
        <taxon>Tracheophyta</taxon>
        <taxon>Spermatophyta</taxon>
        <taxon>Magnoliopsida</taxon>
        <taxon>Liliopsida</taxon>
        <taxon>Poales</taxon>
        <taxon>Poaceae</taxon>
        <taxon>PACMAD clade</taxon>
        <taxon>Panicoideae</taxon>
        <taxon>Andropogonodae</taxon>
        <taxon>Andropogoneae</taxon>
        <taxon>Sorghinae</taxon>
        <taxon>Sorghum</taxon>
    </lineage>
</organism>
<dbReference type="PANTHER" id="PTHR19134:SF449">
    <property type="entry name" value="TYROSINE-PROTEIN PHOSPHATASE 1"/>
    <property type="match status" value="1"/>
</dbReference>
<dbReference type="PANTHER" id="PTHR19134">
    <property type="entry name" value="RECEPTOR-TYPE TYROSINE-PROTEIN PHOSPHATASE"/>
    <property type="match status" value="1"/>
</dbReference>
<evidence type="ECO:0000259" key="1">
    <source>
        <dbReference type="PROSITE" id="PS50055"/>
    </source>
</evidence>
<dbReference type="Pfam" id="PF00102">
    <property type="entry name" value="Y_phosphatase"/>
    <property type="match status" value="1"/>
</dbReference>
<dbReference type="PRINTS" id="PR00700">
    <property type="entry name" value="PRTYPHPHTASE"/>
</dbReference>
<dbReference type="Gramene" id="OQU78826">
    <property type="protein sequence ID" value="OQU78826"/>
    <property type="gene ID" value="SORBI_3008G055366"/>
</dbReference>
<dbReference type="AlphaFoldDB" id="A0A1Z5R626"/>
<evidence type="ECO:0000313" key="3">
    <source>
        <dbReference type="Proteomes" id="UP000000768"/>
    </source>
</evidence>
<dbReference type="PROSITE" id="PS50055">
    <property type="entry name" value="TYR_PHOSPHATASE_PTP"/>
    <property type="match status" value="1"/>
</dbReference>
<protein>
    <recommendedName>
        <fullName evidence="1">Tyrosine-protein phosphatase domain-containing protein</fullName>
    </recommendedName>
</protein>
<proteinExistence type="predicted"/>
<dbReference type="InterPro" id="IPR050348">
    <property type="entry name" value="Protein-Tyr_Phosphatase"/>
</dbReference>